<dbReference type="Gene3D" id="3.40.1410.10">
    <property type="entry name" value="Chorismate lyase-like"/>
    <property type="match status" value="1"/>
</dbReference>
<dbReference type="Gene3D" id="1.10.10.10">
    <property type="entry name" value="Winged helix-like DNA-binding domain superfamily/Winged helix DNA-binding domain"/>
    <property type="match status" value="1"/>
</dbReference>
<organism evidence="5 6">
    <name type="scientific">Nocardioides bruguierae</name>
    <dbReference type="NCBI Taxonomy" id="2945102"/>
    <lineage>
        <taxon>Bacteria</taxon>
        <taxon>Bacillati</taxon>
        <taxon>Actinomycetota</taxon>
        <taxon>Actinomycetes</taxon>
        <taxon>Propionibacteriales</taxon>
        <taxon>Nocardioidaceae</taxon>
        <taxon>Nocardioides</taxon>
    </lineage>
</organism>
<dbReference type="InterPro" id="IPR000524">
    <property type="entry name" value="Tscrpt_reg_HTH_GntR"/>
</dbReference>
<evidence type="ECO:0000259" key="4">
    <source>
        <dbReference type="PROSITE" id="PS50949"/>
    </source>
</evidence>
<keyword evidence="1" id="KW-0805">Transcription regulation</keyword>
<dbReference type="GO" id="GO:0003700">
    <property type="term" value="F:DNA-binding transcription factor activity"/>
    <property type="evidence" value="ECO:0007669"/>
    <property type="project" value="InterPro"/>
</dbReference>
<keyword evidence="2" id="KW-0238">DNA-binding</keyword>
<name>A0A9X2IEK3_9ACTN</name>
<evidence type="ECO:0000313" key="5">
    <source>
        <dbReference type="EMBL" id="MCM0620138.1"/>
    </source>
</evidence>
<accession>A0A9X2IEK3</accession>
<evidence type="ECO:0000256" key="3">
    <source>
        <dbReference type="ARBA" id="ARBA00023163"/>
    </source>
</evidence>
<protein>
    <submittedName>
        <fullName evidence="5">GntR family transcriptional regulator</fullName>
    </submittedName>
</protein>
<dbReference type="SUPFAM" id="SSF64288">
    <property type="entry name" value="Chorismate lyase-like"/>
    <property type="match status" value="1"/>
</dbReference>
<keyword evidence="6" id="KW-1185">Reference proteome</keyword>
<keyword evidence="3" id="KW-0804">Transcription</keyword>
<dbReference type="GO" id="GO:0003677">
    <property type="term" value="F:DNA binding"/>
    <property type="evidence" value="ECO:0007669"/>
    <property type="project" value="UniProtKB-KW"/>
</dbReference>
<dbReference type="SUPFAM" id="SSF46785">
    <property type="entry name" value="Winged helix' DNA-binding domain"/>
    <property type="match status" value="1"/>
</dbReference>
<dbReference type="InterPro" id="IPR011663">
    <property type="entry name" value="UTRA"/>
</dbReference>
<dbReference type="InterPro" id="IPR036390">
    <property type="entry name" value="WH_DNA-bd_sf"/>
</dbReference>
<dbReference type="PANTHER" id="PTHR44846:SF1">
    <property type="entry name" value="MANNOSYL-D-GLYCERATE TRANSPORT_METABOLISM SYSTEM REPRESSOR MNGR-RELATED"/>
    <property type="match status" value="1"/>
</dbReference>
<dbReference type="Proteomes" id="UP001139485">
    <property type="component" value="Unassembled WGS sequence"/>
</dbReference>
<gene>
    <name evidence="5" type="ORF">M8330_07495</name>
</gene>
<dbReference type="GO" id="GO:0045892">
    <property type="term" value="P:negative regulation of DNA-templated transcription"/>
    <property type="evidence" value="ECO:0007669"/>
    <property type="project" value="TreeGrafter"/>
</dbReference>
<dbReference type="Pfam" id="PF00392">
    <property type="entry name" value="GntR"/>
    <property type="match status" value="1"/>
</dbReference>
<dbReference type="InterPro" id="IPR036388">
    <property type="entry name" value="WH-like_DNA-bd_sf"/>
</dbReference>
<dbReference type="SMART" id="SM00866">
    <property type="entry name" value="UTRA"/>
    <property type="match status" value="1"/>
</dbReference>
<dbReference type="Pfam" id="PF07702">
    <property type="entry name" value="UTRA"/>
    <property type="match status" value="1"/>
</dbReference>
<dbReference type="InterPro" id="IPR050679">
    <property type="entry name" value="Bact_HTH_transcr_reg"/>
</dbReference>
<dbReference type="InterPro" id="IPR028978">
    <property type="entry name" value="Chorismate_lyase_/UTRA_dom_sf"/>
</dbReference>
<dbReference type="SMART" id="SM00345">
    <property type="entry name" value="HTH_GNTR"/>
    <property type="match status" value="1"/>
</dbReference>
<evidence type="ECO:0000256" key="1">
    <source>
        <dbReference type="ARBA" id="ARBA00023015"/>
    </source>
</evidence>
<comment type="caution">
    <text evidence="5">The sequence shown here is derived from an EMBL/GenBank/DDBJ whole genome shotgun (WGS) entry which is preliminary data.</text>
</comment>
<proteinExistence type="predicted"/>
<evidence type="ECO:0000313" key="6">
    <source>
        <dbReference type="Proteomes" id="UP001139485"/>
    </source>
</evidence>
<sequence length="257" mass="28493">MPGHPRATGGSARGRQPSARRVLDLLNASIRDGVISPDRPLAEEDLMRVFGSSRAAVRSALGQLAASGMVERRPRVGTWLNRGWTELALTDFQDDAGEIELQITEQGRVATSPLLRERLQTDDEVVRMVENTWSADGDLLGMRTAYFRTSYSIDPAVWVTEPVRMVDVLSGFFHVTVGRGIVSIGADVADDRTARLLKVQPGTALINRDITYYDAEDQPVQTVFDRFRADRVRLVHELERTCVDDDRGLEAQESLGA</sequence>
<reference evidence="5" key="1">
    <citation type="submission" date="2022-05" db="EMBL/GenBank/DDBJ databases">
        <authorList>
            <person name="Tuo L."/>
        </authorList>
    </citation>
    <scope>NUCLEOTIDE SEQUENCE</scope>
    <source>
        <strain evidence="5">BSK12Z-4</strain>
    </source>
</reference>
<evidence type="ECO:0000256" key="2">
    <source>
        <dbReference type="ARBA" id="ARBA00023125"/>
    </source>
</evidence>
<dbReference type="AlphaFoldDB" id="A0A9X2IEK3"/>
<dbReference type="EMBL" id="JAMOIL010000008">
    <property type="protein sequence ID" value="MCM0620138.1"/>
    <property type="molecule type" value="Genomic_DNA"/>
</dbReference>
<dbReference type="PROSITE" id="PS50949">
    <property type="entry name" value="HTH_GNTR"/>
    <property type="match status" value="1"/>
</dbReference>
<dbReference type="PANTHER" id="PTHR44846">
    <property type="entry name" value="MANNOSYL-D-GLYCERATE TRANSPORT/METABOLISM SYSTEM REPRESSOR MNGR-RELATED"/>
    <property type="match status" value="1"/>
</dbReference>
<dbReference type="RefSeq" id="WP_250826814.1">
    <property type="nucleotide sequence ID" value="NZ_JAMOIL010000008.1"/>
</dbReference>
<feature type="domain" description="HTH gntR-type" evidence="4">
    <location>
        <begin position="16"/>
        <end position="83"/>
    </location>
</feature>